<evidence type="ECO:0000256" key="7">
    <source>
        <dbReference type="SAM" id="MobiDB-lite"/>
    </source>
</evidence>
<evidence type="ECO:0000313" key="9">
    <source>
        <dbReference type="EMBL" id="KAL1508818.1"/>
    </source>
</evidence>
<evidence type="ECO:0000256" key="6">
    <source>
        <dbReference type="RuleBase" id="RU363132"/>
    </source>
</evidence>
<protein>
    <recommendedName>
        <fullName evidence="6">Reticulon-like protein</fullName>
    </recommendedName>
</protein>
<name>A0AB34J0K1_PRYPA</name>
<comment type="caution">
    <text evidence="9">The sequence shown here is derived from an EMBL/GenBank/DDBJ whole genome shotgun (WGS) entry which is preliminary data.</text>
</comment>
<dbReference type="AlphaFoldDB" id="A0AB34J0K1"/>
<evidence type="ECO:0000259" key="8">
    <source>
        <dbReference type="PROSITE" id="PS50845"/>
    </source>
</evidence>
<keyword evidence="4" id="KW-1133">Transmembrane helix</keyword>
<dbReference type="Proteomes" id="UP001515480">
    <property type="component" value="Unassembled WGS sequence"/>
</dbReference>
<proteinExistence type="predicted"/>
<feature type="compositionally biased region" description="Polar residues" evidence="7">
    <location>
        <begin position="57"/>
        <end position="82"/>
    </location>
</feature>
<evidence type="ECO:0000256" key="3">
    <source>
        <dbReference type="ARBA" id="ARBA00022824"/>
    </source>
</evidence>
<gene>
    <name evidence="9" type="ORF">AB1Y20_004913</name>
</gene>
<dbReference type="InterPro" id="IPR003388">
    <property type="entry name" value="Reticulon"/>
</dbReference>
<keyword evidence="2" id="KW-0812">Transmembrane</keyword>
<dbReference type="EMBL" id="JBGBPQ010000016">
    <property type="protein sequence ID" value="KAL1508818.1"/>
    <property type="molecule type" value="Genomic_DNA"/>
</dbReference>
<dbReference type="Pfam" id="PF02453">
    <property type="entry name" value="Reticulon"/>
    <property type="match status" value="1"/>
</dbReference>
<dbReference type="PROSITE" id="PS50845">
    <property type="entry name" value="RETICULON"/>
    <property type="match status" value="1"/>
</dbReference>
<comment type="subcellular location">
    <subcellularLocation>
        <location evidence="1 6">Endoplasmic reticulum membrane</location>
        <topology evidence="1 6">Multi-pass membrane protein</topology>
    </subcellularLocation>
</comment>
<keyword evidence="5" id="KW-0472">Membrane</keyword>
<keyword evidence="3 6" id="KW-0256">Endoplasmic reticulum</keyword>
<keyword evidence="10" id="KW-1185">Reference proteome</keyword>
<feature type="region of interest" description="Disordered" evidence="7">
    <location>
        <begin position="1"/>
        <end position="82"/>
    </location>
</feature>
<sequence length="369" mass="39988">MASPLADRTNSRAHWTDQTTHKPIGILPPSPEKAPPPPPIEPPPCADETAADASVTECANSQPARGSATKNRTEGSSGQFSAQDLRKKLEHLSALGVELLRSESSFAHYMFAGGQLAFAFTTLGDISLLRLLAWAALLYLLYGARANVEPGLFAWGCPANDFFPDVGGVASTVRKPGNTQPPLTEADLQPYLAQVLFTLNQARELHRTVFQCADPKQALKGATVLYAIAILSSRLRAVHILWIAFTLAFTLPTLGRRFETKLEHAKAEALVKALEMNALLEQKCPKKYLCPVLALLWTTYSSYSTMALTIGIGCISIQAWRASDPFAEAELKGISSSADAAFVKIRKKAHRLSISAKDMVYGSAYDSSK</sequence>
<organism evidence="9 10">
    <name type="scientific">Prymnesium parvum</name>
    <name type="common">Toxic golden alga</name>
    <dbReference type="NCBI Taxonomy" id="97485"/>
    <lineage>
        <taxon>Eukaryota</taxon>
        <taxon>Haptista</taxon>
        <taxon>Haptophyta</taxon>
        <taxon>Prymnesiophyceae</taxon>
        <taxon>Prymnesiales</taxon>
        <taxon>Prymnesiaceae</taxon>
        <taxon>Prymnesium</taxon>
    </lineage>
</organism>
<evidence type="ECO:0000256" key="4">
    <source>
        <dbReference type="ARBA" id="ARBA00022989"/>
    </source>
</evidence>
<evidence type="ECO:0000313" key="10">
    <source>
        <dbReference type="Proteomes" id="UP001515480"/>
    </source>
</evidence>
<evidence type="ECO:0000256" key="2">
    <source>
        <dbReference type="ARBA" id="ARBA00022692"/>
    </source>
</evidence>
<dbReference type="GO" id="GO:0005789">
    <property type="term" value="C:endoplasmic reticulum membrane"/>
    <property type="evidence" value="ECO:0007669"/>
    <property type="project" value="UniProtKB-SubCell"/>
</dbReference>
<evidence type="ECO:0000256" key="1">
    <source>
        <dbReference type="ARBA" id="ARBA00004477"/>
    </source>
</evidence>
<evidence type="ECO:0000256" key="5">
    <source>
        <dbReference type="ARBA" id="ARBA00023136"/>
    </source>
</evidence>
<feature type="compositionally biased region" description="Pro residues" evidence="7">
    <location>
        <begin position="26"/>
        <end position="45"/>
    </location>
</feature>
<accession>A0AB34J0K1</accession>
<feature type="domain" description="Reticulon" evidence="8">
    <location>
        <begin position="169"/>
        <end position="330"/>
    </location>
</feature>
<reference evidence="9 10" key="1">
    <citation type="journal article" date="2024" name="Science">
        <title>Giant polyketide synthase enzymes in the biosynthesis of giant marine polyether toxins.</title>
        <authorList>
            <person name="Fallon T.R."/>
            <person name="Shende V.V."/>
            <person name="Wierzbicki I.H."/>
            <person name="Pendleton A.L."/>
            <person name="Watervoot N.F."/>
            <person name="Auber R.P."/>
            <person name="Gonzalez D.J."/>
            <person name="Wisecaver J.H."/>
            <person name="Moore B.S."/>
        </authorList>
    </citation>
    <scope>NUCLEOTIDE SEQUENCE [LARGE SCALE GENOMIC DNA]</scope>
    <source>
        <strain evidence="9 10">12B1</strain>
    </source>
</reference>